<dbReference type="PANTHER" id="PTHR31552">
    <property type="entry name" value="SERPENTINE RECEPTOR CLASS GAMMA"/>
    <property type="match status" value="1"/>
</dbReference>
<dbReference type="eggNOG" id="ENOG502TFQS">
    <property type="taxonomic scope" value="Eukaryota"/>
</dbReference>
<feature type="transmembrane region" description="Helical" evidence="6">
    <location>
        <begin position="126"/>
        <end position="144"/>
    </location>
</feature>
<dbReference type="GO" id="GO:0007606">
    <property type="term" value="P:sensory perception of chemical stimulus"/>
    <property type="evidence" value="ECO:0007669"/>
    <property type="project" value="UniProtKB-UniRule"/>
</dbReference>
<evidence type="ECO:0000313" key="8">
    <source>
        <dbReference type="Proteomes" id="UP000008281"/>
    </source>
</evidence>
<dbReference type="InParanoid" id="E3MV56"/>
<dbReference type="InterPro" id="IPR000609">
    <property type="entry name" value="7TM_GPCR_serpentine_rcpt_Srg"/>
</dbReference>
<organism evidence="8">
    <name type="scientific">Caenorhabditis remanei</name>
    <name type="common">Caenorhabditis vulgaris</name>
    <dbReference type="NCBI Taxonomy" id="31234"/>
    <lineage>
        <taxon>Eukaryota</taxon>
        <taxon>Metazoa</taxon>
        <taxon>Ecdysozoa</taxon>
        <taxon>Nematoda</taxon>
        <taxon>Chromadorea</taxon>
        <taxon>Rhabditida</taxon>
        <taxon>Rhabditina</taxon>
        <taxon>Rhabditomorpha</taxon>
        <taxon>Rhabditoidea</taxon>
        <taxon>Rhabditidae</taxon>
        <taxon>Peloderinae</taxon>
        <taxon>Caenorhabditis</taxon>
    </lineage>
</organism>
<dbReference type="PANTHER" id="PTHR31552:SF13">
    <property type="entry name" value="SERPENTINE RECEPTOR CLASS GAMMA"/>
    <property type="match status" value="1"/>
</dbReference>
<comment type="similarity">
    <text evidence="2 6">Belongs to the nematode receptor-like protein srg family.</text>
</comment>
<evidence type="ECO:0000256" key="1">
    <source>
        <dbReference type="ARBA" id="ARBA00004141"/>
    </source>
</evidence>
<keyword evidence="8" id="KW-1185">Reference proteome</keyword>
<dbReference type="GO" id="GO:0016020">
    <property type="term" value="C:membrane"/>
    <property type="evidence" value="ECO:0007669"/>
    <property type="project" value="UniProtKB-SubCell"/>
</dbReference>
<proteinExistence type="inferred from homology"/>
<keyword evidence="3 6" id="KW-0812">Transmembrane</keyword>
<comment type="caution">
    <text evidence="6">Lacks conserved residue(s) required for the propagation of feature annotation.</text>
</comment>
<dbReference type="Proteomes" id="UP000008281">
    <property type="component" value="Unassembled WGS sequence"/>
</dbReference>
<dbReference type="AlphaFoldDB" id="E3MV56"/>
<dbReference type="OMA" id="VNTIAMH"/>
<feature type="transmembrane region" description="Helical" evidence="6">
    <location>
        <begin position="204"/>
        <end position="222"/>
    </location>
</feature>
<keyword evidence="5 6" id="KW-0472">Membrane</keyword>
<dbReference type="EMBL" id="DS268481">
    <property type="protein sequence ID" value="EFP10003.1"/>
    <property type="molecule type" value="Genomic_DNA"/>
</dbReference>
<evidence type="ECO:0000256" key="4">
    <source>
        <dbReference type="ARBA" id="ARBA00022989"/>
    </source>
</evidence>
<keyword evidence="4 6" id="KW-1133">Transmembrane helix</keyword>
<dbReference type="HOGENOM" id="CLU_069704_1_1_1"/>
<evidence type="ECO:0000256" key="5">
    <source>
        <dbReference type="ARBA" id="ARBA00023136"/>
    </source>
</evidence>
<evidence type="ECO:0000256" key="6">
    <source>
        <dbReference type="RuleBase" id="RU280813"/>
    </source>
</evidence>
<sequence length="328" mass="38292">MDLADALKFYIPLFYSALLILLYFLTFYVIVRHWKTEKSSFFMMYIFEGVMNICTYFMVFYSKKLNTVTSETSPLAFLYRDMDIDFLKNFLTCMSYHMAFVQYINTSLISTNRYTVLRFLQRAEPFWKKFALPIMILAFLVPFVDTHRYFSLQTEIIFNEESGSYEFVEPMVGVIFFSSAKLYFQQDLSFHKNSFQPLEDCFKYLNPTMIFCSVYSVGMNFASRMNLRTLNSHVRSKASTNFIVITLFTSITQVLGCFLSIIRVKWPTGQIAKLLAEYLPFVSDGLTLMQPLLLFVLTSSIRGKVIAMFKRKDTSVVHVIRSASRNSN</sequence>
<feature type="transmembrane region" description="Helical" evidence="6">
    <location>
        <begin position="12"/>
        <end position="30"/>
    </location>
</feature>
<gene>
    <name evidence="7" type="ORF">CRE_20893</name>
</gene>
<feature type="transmembrane region" description="Helical" evidence="6">
    <location>
        <begin position="42"/>
        <end position="61"/>
    </location>
</feature>
<dbReference type="STRING" id="31234.E3MV56"/>
<evidence type="ECO:0000256" key="2">
    <source>
        <dbReference type="ARBA" id="ARBA00005692"/>
    </source>
</evidence>
<reference evidence="7" key="1">
    <citation type="submission" date="2007-07" db="EMBL/GenBank/DDBJ databases">
        <title>PCAP assembly of the Caenorhabditis remanei genome.</title>
        <authorList>
            <consortium name="The Caenorhabditis remanei Sequencing Consortium"/>
            <person name="Wilson R.K."/>
        </authorList>
    </citation>
    <scope>NUCLEOTIDE SEQUENCE [LARGE SCALE GENOMIC DNA]</scope>
    <source>
        <strain evidence="7">PB4641</strain>
    </source>
</reference>
<comment type="subcellular location">
    <subcellularLocation>
        <location evidence="1">Membrane</location>
        <topology evidence="1">Multi-pass membrane protein</topology>
    </subcellularLocation>
</comment>
<dbReference type="GO" id="GO:0004888">
    <property type="term" value="F:transmembrane signaling receptor activity"/>
    <property type="evidence" value="ECO:0007669"/>
    <property type="project" value="InterPro"/>
</dbReference>
<name>E3MV56_CAERE</name>
<evidence type="ECO:0000256" key="3">
    <source>
        <dbReference type="ARBA" id="ARBA00022692"/>
    </source>
</evidence>
<feature type="transmembrane region" description="Helical" evidence="6">
    <location>
        <begin position="242"/>
        <end position="266"/>
    </location>
</feature>
<evidence type="ECO:0000313" key="7">
    <source>
        <dbReference type="EMBL" id="EFP10003.1"/>
    </source>
</evidence>
<feature type="transmembrane region" description="Helical" evidence="6">
    <location>
        <begin position="278"/>
        <end position="301"/>
    </location>
</feature>
<accession>E3MV56</accession>
<dbReference type="Pfam" id="PF02118">
    <property type="entry name" value="Srg"/>
    <property type="match status" value="1"/>
</dbReference>
<protein>
    <recommendedName>
        <fullName evidence="6">Serpentine receptor class gamma</fullName>
    </recommendedName>
</protein>